<dbReference type="CDD" id="cd17256">
    <property type="entry name" value="RMtype1_S_EcoJA65PI-TRD1-CR1_like"/>
    <property type="match status" value="1"/>
</dbReference>
<sequence length="387" mass="42585">MMPSSWKEQALSSVVKSPISYGVVQTGEPVENGVPCVRVVDIASGDLNPKHMIKTTREISNSYKRTILEAGDVIMALRGVIGRSALVSAPLEKCNLTRGVARISLNSAVASPAYVFQFLNAPQFQSYIGRQANGSALQEISIATLRKAKISLPPVQEQQRIAKILSTWDRAIEATEKLIANSEAQKKALMQQLLTGKKRLPGFEGEWKDRKLGDVAQIGKGRALNSKDIQEGNYPVIAGGKTSPYSHAEFTHDHAITVSASGAYAGFVAFHPYKFWASDCSVVQGTEKISALFAFYYLEFNQNKIYGLQSGGAQPHIYPRDIASLIIEVPSIDEQKAIVEILTESTSQIEKLKNYLERLKREKSALMQQLLTGKRRVKTVSDREEAA</sequence>
<keyword evidence="2" id="KW-0680">Restriction system</keyword>
<dbReference type="RefSeq" id="WP_140906267.1">
    <property type="nucleotide sequence ID" value="NZ_JBHTMD010000019.1"/>
</dbReference>
<dbReference type="AlphaFoldDB" id="A0A502BK53"/>
<organism evidence="6 7">
    <name type="scientific">Brucella gallinifaecis</name>
    <dbReference type="NCBI Taxonomy" id="215590"/>
    <lineage>
        <taxon>Bacteria</taxon>
        <taxon>Pseudomonadati</taxon>
        <taxon>Pseudomonadota</taxon>
        <taxon>Alphaproteobacteria</taxon>
        <taxon>Hyphomicrobiales</taxon>
        <taxon>Brucellaceae</taxon>
        <taxon>Brucella/Ochrobactrum group</taxon>
        <taxon>Brucella</taxon>
    </lineage>
</organism>
<proteinExistence type="inferred from homology"/>
<accession>A0A502BK53</accession>
<dbReference type="OrthoDB" id="164285at2"/>
<dbReference type="SUPFAM" id="SSF116734">
    <property type="entry name" value="DNA methylase specificity domain"/>
    <property type="match status" value="2"/>
</dbReference>
<dbReference type="Gene3D" id="3.90.220.20">
    <property type="entry name" value="DNA methylase specificity domains"/>
    <property type="match status" value="2"/>
</dbReference>
<dbReference type="InterPro" id="IPR044946">
    <property type="entry name" value="Restrct_endonuc_typeI_TRD_sf"/>
</dbReference>
<evidence type="ECO:0000256" key="3">
    <source>
        <dbReference type="ARBA" id="ARBA00023125"/>
    </source>
</evidence>
<keyword evidence="4" id="KW-0175">Coiled coil</keyword>
<dbReference type="Proteomes" id="UP000315388">
    <property type="component" value="Unassembled WGS sequence"/>
</dbReference>
<keyword evidence="7" id="KW-1185">Reference proteome</keyword>
<keyword evidence="6" id="KW-0255">Endonuclease</keyword>
<feature type="coiled-coil region" evidence="4">
    <location>
        <begin position="342"/>
        <end position="376"/>
    </location>
</feature>
<dbReference type="Gene3D" id="1.10.287.1120">
    <property type="entry name" value="Bipartite methylase S protein"/>
    <property type="match status" value="1"/>
</dbReference>
<dbReference type="GO" id="GO:0009307">
    <property type="term" value="P:DNA restriction-modification system"/>
    <property type="evidence" value="ECO:0007669"/>
    <property type="project" value="UniProtKB-KW"/>
</dbReference>
<dbReference type="EMBL" id="VEWJ01000018">
    <property type="protein sequence ID" value="TPF74051.1"/>
    <property type="molecule type" value="Genomic_DNA"/>
</dbReference>
<dbReference type="InterPro" id="IPR052021">
    <property type="entry name" value="Type-I_RS_S_subunit"/>
</dbReference>
<name>A0A502BK53_9HYPH</name>
<dbReference type="InterPro" id="IPR000055">
    <property type="entry name" value="Restrct_endonuc_typeI_TRD"/>
</dbReference>
<evidence type="ECO:0000256" key="2">
    <source>
        <dbReference type="ARBA" id="ARBA00022747"/>
    </source>
</evidence>
<dbReference type="CDD" id="cd17291">
    <property type="entry name" value="RMtype1_S_MgeORF438P-TRD-CR_like"/>
    <property type="match status" value="1"/>
</dbReference>
<dbReference type="PANTHER" id="PTHR30408">
    <property type="entry name" value="TYPE-1 RESTRICTION ENZYME ECOKI SPECIFICITY PROTEIN"/>
    <property type="match status" value="1"/>
</dbReference>
<comment type="caution">
    <text evidence="6">The sequence shown here is derived from an EMBL/GenBank/DDBJ whole genome shotgun (WGS) entry which is preliminary data.</text>
</comment>
<gene>
    <name evidence="6" type="ORF">FHY56_16615</name>
</gene>
<feature type="domain" description="Type I restriction modification DNA specificity" evidence="5">
    <location>
        <begin position="5"/>
        <end position="179"/>
    </location>
</feature>
<protein>
    <submittedName>
        <fullName evidence="6">Restriction endonuclease subunit S</fullName>
    </submittedName>
</protein>
<dbReference type="GO" id="GO:0004519">
    <property type="term" value="F:endonuclease activity"/>
    <property type="evidence" value="ECO:0007669"/>
    <property type="project" value="UniProtKB-KW"/>
</dbReference>
<evidence type="ECO:0000313" key="7">
    <source>
        <dbReference type="Proteomes" id="UP000315388"/>
    </source>
</evidence>
<dbReference type="Pfam" id="PF01420">
    <property type="entry name" value="Methylase_S"/>
    <property type="match status" value="2"/>
</dbReference>
<evidence type="ECO:0000313" key="6">
    <source>
        <dbReference type="EMBL" id="TPF74051.1"/>
    </source>
</evidence>
<keyword evidence="3" id="KW-0238">DNA-binding</keyword>
<dbReference type="GO" id="GO:0003677">
    <property type="term" value="F:DNA binding"/>
    <property type="evidence" value="ECO:0007669"/>
    <property type="project" value="UniProtKB-KW"/>
</dbReference>
<evidence type="ECO:0000256" key="4">
    <source>
        <dbReference type="SAM" id="Coils"/>
    </source>
</evidence>
<dbReference type="PANTHER" id="PTHR30408:SF12">
    <property type="entry name" value="TYPE I RESTRICTION ENZYME MJAVIII SPECIFICITY SUBUNIT"/>
    <property type="match status" value="1"/>
</dbReference>
<feature type="domain" description="Type I restriction modification DNA specificity" evidence="5">
    <location>
        <begin position="206"/>
        <end position="358"/>
    </location>
</feature>
<keyword evidence="6" id="KW-0378">Hydrolase</keyword>
<evidence type="ECO:0000256" key="1">
    <source>
        <dbReference type="ARBA" id="ARBA00010923"/>
    </source>
</evidence>
<evidence type="ECO:0000259" key="5">
    <source>
        <dbReference type="Pfam" id="PF01420"/>
    </source>
</evidence>
<comment type="similarity">
    <text evidence="1">Belongs to the type-I restriction system S methylase family.</text>
</comment>
<reference evidence="6 7" key="1">
    <citation type="journal article" date="2003" name="Int. J. Syst. Evol. Microbiol.">
        <title>Towards a standardized format for the description of a novel species (of an established genus): Ochrobactrum gallinifaecis sp. nov.</title>
        <authorList>
            <person name="Kampfer P."/>
            <person name="Buczolits S."/>
            <person name="Albrecht A."/>
            <person name="Busse H.J."/>
            <person name="Stackebrandt E."/>
        </authorList>
    </citation>
    <scope>NUCLEOTIDE SEQUENCE [LARGE SCALE GENOMIC DNA]</scope>
    <source>
        <strain evidence="6 7">ISO 196</strain>
    </source>
</reference>
<keyword evidence="6" id="KW-0540">Nuclease</keyword>